<dbReference type="EMBL" id="JBFOLJ010000008">
    <property type="protein sequence ID" value="KAL2513943.1"/>
    <property type="molecule type" value="Genomic_DNA"/>
</dbReference>
<organism evidence="1 2">
    <name type="scientific">Forsythia ovata</name>
    <dbReference type="NCBI Taxonomy" id="205694"/>
    <lineage>
        <taxon>Eukaryota</taxon>
        <taxon>Viridiplantae</taxon>
        <taxon>Streptophyta</taxon>
        <taxon>Embryophyta</taxon>
        <taxon>Tracheophyta</taxon>
        <taxon>Spermatophyta</taxon>
        <taxon>Magnoliopsida</taxon>
        <taxon>eudicotyledons</taxon>
        <taxon>Gunneridae</taxon>
        <taxon>Pentapetalae</taxon>
        <taxon>asterids</taxon>
        <taxon>lamiids</taxon>
        <taxon>Lamiales</taxon>
        <taxon>Oleaceae</taxon>
        <taxon>Forsythieae</taxon>
        <taxon>Forsythia</taxon>
    </lineage>
</organism>
<reference evidence="2" key="1">
    <citation type="submission" date="2024-07" db="EMBL/GenBank/DDBJ databases">
        <title>Two chromosome-level genome assemblies of Korean endemic species Abeliophyllum distichum and Forsythia ovata (Oleaceae).</title>
        <authorList>
            <person name="Jang H."/>
        </authorList>
    </citation>
    <scope>NUCLEOTIDE SEQUENCE [LARGE SCALE GENOMIC DNA]</scope>
</reference>
<evidence type="ECO:0000313" key="1">
    <source>
        <dbReference type="EMBL" id="KAL2513943.1"/>
    </source>
</evidence>
<accession>A0ABD1TMH9</accession>
<dbReference type="AlphaFoldDB" id="A0ABD1TMH9"/>
<comment type="caution">
    <text evidence="1">The sequence shown here is derived from an EMBL/GenBank/DDBJ whole genome shotgun (WGS) entry which is preliminary data.</text>
</comment>
<keyword evidence="2" id="KW-1185">Reference proteome</keyword>
<evidence type="ECO:0000313" key="2">
    <source>
        <dbReference type="Proteomes" id="UP001604277"/>
    </source>
</evidence>
<protein>
    <submittedName>
        <fullName evidence="1">Uncharacterized protein</fullName>
    </submittedName>
</protein>
<sequence length="156" mass="17031">MAKHLEKIEILTVFSHLPSFGLSIVNPLTGNTQPKRKWGFSPKIYSRHVNTRMHPFAALGAKALAYSQCTSSSMFSNSVGLDLASLPACSCTTYSLLEAYSSQQQRHLAIFAQLCGVAAQPHFLPTDLAVRLEPIAKAHELAYEAFRVLSSIAHSA</sequence>
<dbReference type="Proteomes" id="UP001604277">
    <property type="component" value="Unassembled WGS sequence"/>
</dbReference>
<name>A0ABD1TMH9_9LAMI</name>
<proteinExistence type="predicted"/>
<gene>
    <name evidence="1" type="ORF">Fot_27914</name>
</gene>